<evidence type="ECO:0000313" key="2">
    <source>
        <dbReference type="Proteomes" id="UP001165667"/>
    </source>
</evidence>
<evidence type="ECO:0000313" key="1">
    <source>
        <dbReference type="EMBL" id="MCW6510201.1"/>
    </source>
</evidence>
<organism evidence="1 2">
    <name type="scientific">Lichenifustis flavocetrariae</name>
    <dbReference type="NCBI Taxonomy" id="2949735"/>
    <lineage>
        <taxon>Bacteria</taxon>
        <taxon>Pseudomonadati</taxon>
        <taxon>Pseudomonadota</taxon>
        <taxon>Alphaproteobacteria</taxon>
        <taxon>Hyphomicrobiales</taxon>
        <taxon>Lichenihabitantaceae</taxon>
        <taxon>Lichenifustis</taxon>
    </lineage>
</organism>
<accession>A0AA42CLA7</accession>
<dbReference type="AlphaFoldDB" id="A0AA42CLA7"/>
<protein>
    <recommendedName>
        <fullName evidence="3">Glycosyl transferase</fullName>
    </recommendedName>
</protein>
<dbReference type="Proteomes" id="UP001165667">
    <property type="component" value="Unassembled WGS sequence"/>
</dbReference>
<sequence>MISVLVLGSSTAAGRRPTSSDSVRTLAALVPGAVDGLVRDVVLVATTADAELAKVADYAGCSFVAEPDFARSLQVGAARARSEQILILLAGVSFDRALIDEMAGLASRHSGWLEGGVGVKSVETGWFGRIMPSLVPTVGLVVLRKHLTGVSADSFQALQRQVRPRRTFKTRAWAGGD</sequence>
<reference evidence="1" key="1">
    <citation type="submission" date="2022-05" db="EMBL/GenBank/DDBJ databases">
        <authorList>
            <person name="Pankratov T."/>
        </authorList>
    </citation>
    <scope>NUCLEOTIDE SEQUENCE</scope>
    <source>
        <strain evidence="1">BP6-180914</strain>
    </source>
</reference>
<keyword evidence="2" id="KW-1185">Reference proteome</keyword>
<proteinExistence type="predicted"/>
<name>A0AA42CLA7_9HYPH</name>
<dbReference type="RefSeq" id="WP_282586579.1">
    <property type="nucleotide sequence ID" value="NZ_JAMOIM010000014.1"/>
</dbReference>
<gene>
    <name evidence="1" type="ORF">M8523_19465</name>
</gene>
<evidence type="ECO:0008006" key="3">
    <source>
        <dbReference type="Google" id="ProtNLM"/>
    </source>
</evidence>
<dbReference type="EMBL" id="JAMOIM010000014">
    <property type="protein sequence ID" value="MCW6510201.1"/>
    <property type="molecule type" value="Genomic_DNA"/>
</dbReference>
<comment type="caution">
    <text evidence="1">The sequence shown here is derived from an EMBL/GenBank/DDBJ whole genome shotgun (WGS) entry which is preliminary data.</text>
</comment>